<evidence type="ECO:0000256" key="1">
    <source>
        <dbReference type="ARBA" id="ARBA00004175"/>
    </source>
</evidence>
<keyword evidence="5" id="KW-0166">Nematocyst</keyword>
<evidence type="ECO:0000256" key="4">
    <source>
        <dbReference type="ARBA" id="ARBA00023298"/>
    </source>
</evidence>
<dbReference type="PANTHER" id="PTHR40388">
    <property type="entry name" value="BRYOPORIN"/>
    <property type="match status" value="1"/>
</dbReference>
<dbReference type="InterPro" id="IPR015926">
    <property type="entry name" value="Cytolysin/lectin"/>
</dbReference>
<dbReference type="GO" id="GO:0042151">
    <property type="term" value="C:nematocyst"/>
    <property type="evidence" value="ECO:0007669"/>
    <property type="project" value="UniProtKB-SubCell"/>
</dbReference>
<dbReference type="EMBL" id="HACA01009342">
    <property type="protein sequence ID" value="CDW26703.1"/>
    <property type="molecule type" value="Transcribed_RNA"/>
</dbReference>
<dbReference type="InterPro" id="IPR050677">
    <property type="entry name" value="Actinoporin_PFT"/>
</dbReference>
<evidence type="ECO:0000313" key="7">
    <source>
        <dbReference type="EMBL" id="CDW26703.1"/>
    </source>
</evidence>
<accession>A0A0K2TKX4</accession>
<evidence type="ECO:0000256" key="3">
    <source>
        <dbReference type="ARBA" id="ARBA00022537"/>
    </source>
</evidence>
<keyword evidence="3" id="KW-1052">Target cell membrane</keyword>
<dbReference type="SUPFAM" id="SSF63724">
    <property type="entry name" value="Cytolysin/lectin"/>
    <property type="match status" value="1"/>
</dbReference>
<keyword evidence="6" id="KW-0732">Signal</keyword>
<feature type="chain" id="PRO_5005487935" evidence="6">
    <location>
        <begin position="21"/>
        <end position="520"/>
    </location>
</feature>
<dbReference type="GO" id="GO:0044218">
    <property type="term" value="C:other organism cell membrane"/>
    <property type="evidence" value="ECO:0007669"/>
    <property type="project" value="UniProtKB-KW"/>
</dbReference>
<name>A0A0K2TKX4_LEPSM</name>
<evidence type="ECO:0000256" key="6">
    <source>
        <dbReference type="SAM" id="SignalP"/>
    </source>
</evidence>
<comment type="subcellular location">
    <subcellularLocation>
        <location evidence="2">Nematocyst</location>
    </subcellularLocation>
    <subcellularLocation>
        <location evidence="1">Target cell membrane</location>
    </subcellularLocation>
</comment>
<reference evidence="7" key="1">
    <citation type="submission" date="2014-05" db="EMBL/GenBank/DDBJ databases">
        <authorList>
            <person name="Chronopoulou M."/>
        </authorList>
    </citation>
    <scope>NUCLEOTIDE SEQUENCE</scope>
    <source>
        <tissue evidence="7">Whole organism</tissue>
    </source>
</reference>
<proteinExistence type="predicted"/>
<evidence type="ECO:0000256" key="2">
    <source>
        <dbReference type="ARBA" id="ARBA00004532"/>
    </source>
</evidence>
<organism evidence="7">
    <name type="scientific">Lepeophtheirus salmonis</name>
    <name type="common">Salmon louse</name>
    <name type="synonym">Caligus salmonis</name>
    <dbReference type="NCBI Taxonomy" id="72036"/>
    <lineage>
        <taxon>Eukaryota</taxon>
        <taxon>Metazoa</taxon>
        <taxon>Ecdysozoa</taxon>
        <taxon>Arthropoda</taxon>
        <taxon>Crustacea</taxon>
        <taxon>Multicrustacea</taxon>
        <taxon>Hexanauplia</taxon>
        <taxon>Copepoda</taxon>
        <taxon>Siphonostomatoida</taxon>
        <taxon>Caligidae</taxon>
        <taxon>Lepeophtheirus</taxon>
    </lineage>
</organism>
<protein>
    <submittedName>
        <fullName evidence="7">Cytolysin Src1like [Maylandia zebra]</fullName>
    </submittedName>
</protein>
<keyword evidence="4" id="KW-0472">Membrane</keyword>
<dbReference type="AlphaFoldDB" id="A0A0K2TKX4"/>
<feature type="signal peptide" evidence="6">
    <location>
        <begin position="1"/>
        <end position="20"/>
    </location>
</feature>
<evidence type="ECO:0000256" key="5">
    <source>
        <dbReference type="ARBA" id="ARBA00023331"/>
    </source>
</evidence>
<keyword evidence="4" id="KW-1053">Target membrane</keyword>
<dbReference type="Gene3D" id="2.60.270.20">
    <property type="entry name" value="Cytolysin/lectin"/>
    <property type="match status" value="1"/>
</dbReference>
<sequence>MTSSLHTSFLIFLTLVSSNGASEDMQRDLVSSFLSKPWLLSNLSYMDLPASQNHLVTLTVSIDNWTPYVMSVGLGSNQLNTFIPVRNIDPLDRTFATRTAGNKQTNGLAGWHIIDPSKNGEQVGRVTLAWRASKKVLKFGVVIGSDFLDSVDGILEDGDFVNDRFTLSSFKGLTKDPIIVKRDNILVVLESKKIGKHNDFLLKVTILLPNVDVWWWKKYYGEKKESFSTTTTVSPMIKEFKIPNKSPYREEERRKRRKEDDSSIAPIFERKDLLPPISLIKSLNVSDAREALLSETRAYWIALGLQMENWSRRKLVEMSRQFESGKVFRNIPKVLPGDRELAIITHEEGSLSGTLGLIRYKIEPFDSILSIMWSVPYNRQLWKSWAAIGLSSTANVPSIEEMYSGTDPKRFIREKAGRRFEFSDGKRFLVSAEMDGGLTYKPILKVCFVPYERRELANKVKKQLGIPLHKTEDLSDPPPQIRLVQSSSNSISPLVLRWRAISSITLMSYFISSQNFFLYS</sequence>
<dbReference type="PANTHER" id="PTHR40388:SF1">
    <property type="entry name" value="BRYOPORIN"/>
    <property type="match status" value="1"/>
</dbReference>
<dbReference type="OrthoDB" id="8495133at2759"/>